<evidence type="ECO:0000256" key="1">
    <source>
        <dbReference type="SAM" id="MobiDB-lite"/>
    </source>
</evidence>
<dbReference type="AlphaFoldDB" id="A0A1E5V6F6"/>
<sequence>MTAATEEAARVDEEAERRRRTRELLDATTPGRSIAVRRCKLALETFRTDGSLREARTLLRDALDCSNVQPHHLPRLDLHGGADRHRRRRHQEALRGLALLVPPTQRQMPRNREPEGRGRLLVPLYRLRAAPRERRERAGRRAVLLSALDAFAADAKAREWLQKEVARYSDSMRHRSWRRLLRGLLPFCRRWSRPAQGYQLLALA</sequence>
<evidence type="ECO:0000313" key="2">
    <source>
        <dbReference type="EMBL" id="OEL20701.1"/>
    </source>
</evidence>
<gene>
    <name evidence="2" type="ORF">BAE44_0018280</name>
</gene>
<feature type="compositionally biased region" description="Basic and acidic residues" evidence="1">
    <location>
        <begin position="7"/>
        <end position="20"/>
    </location>
</feature>
<feature type="region of interest" description="Disordered" evidence="1">
    <location>
        <begin position="1"/>
        <end position="20"/>
    </location>
</feature>
<dbReference type="Proteomes" id="UP000095767">
    <property type="component" value="Unassembled WGS sequence"/>
</dbReference>
<accession>A0A1E5V6F6</accession>
<keyword evidence="3" id="KW-1185">Reference proteome</keyword>
<proteinExistence type="predicted"/>
<evidence type="ECO:0000313" key="3">
    <source>
        <dbReference type="Proteomes" id="UP000095767"/>
    </source>
</evidence>
<organism evidence="2 3">
    <name type="scientific">Dichanthelium oligosanthes</name>
    <dbReference type="NCBI Taxonomy" id="888268"/>
    <lineage>
        <taxon>Eukaryota</taxon>
        <taxon>Viridiplantae</taxon>
        <taxon>Streptophyta</taxon>
        <taxon>Embryophyta</taxon>
        <taxon>Tracheophyta</taxon>
        <taxon>Spermatophyta</taxon>
        <taxon>Magnoliopsida</taxon>
        <taxon>Liliopsida</taxon>
        <taxon>Poales</taxon>
        <taxon>Poaceae</taxon>
        <taxon>PACMAD clade</taxon>
        <taxon>Panicoideae</taxon>
        <taxon>Panicodae</taxon>
        <taxon>Paniceae</taxon>
        <taxon>Dichantheliinae</taxon>
        <taxon>Dichanthelium</taxon>
    </lineage>
</organism>
<dbReference type="STRING" id="888268.A0A1E5V6F6"/>
<name>A0A1E5V6F6_9POAL</name>
<protein>
    <submittedName>
        <fullName evidence="2">Uncharacterized protein</fullName>
    </submittedName>
</protein>
<dbReference type="EMBL" id="LWDX02049846">
    <property type="protein sequence ID" value="OEL20701.1"/>
    <property type="molecule type" value="Genomic_DNA"/>
</dbReference>
<reference evidence="2 3" key="1">
    <citation type="submission" date="2016-09" db="EMBL/GenBank/DDBJ databases">
        <title>The draft genome of Dichanthelium oligosanthes: A C3 panicoid grass species.</title>
        <authorList>
            <person name="Studer A.J."/>
            <person name="Schnable J.C."/>
            <person name="Brutnell T.P."/>
        </authorList>
    </citation>
    <scope>NUCLEOTIDE SEQUENCE [LARGE SCALE GENOMIC DNA]</scope>
    <source>
        <strain evidence="3">cv. Kellogg 1175</strain>
        <tissue evidence="2">Leaf</tissue>
    </source>
</reference>
<comment type="caution">
    <text evidence="2">The sequence shown here is derived from an EMBL/GenBank/DDBJ whole genome shotgun (WGS) entry which is preliminary data.</text>
</comment>